<dbReference type="Proteomes" id="UP000005753">
    <property type="component" value="Chromosome"/>
</dbReference>
<dbReference type="eggNOG" id="COG1493">
    <property type="taxonomic scope" value="Bacteria"/>
</dbReference>
<proteinExistence type="predicted"/>
<dbReference type="Gene3D" id="3.40.50.300">
    <property type="entry name" value="P-loop containing nucleotide triphosphate hydrolases"/>
    <property type="match status" value="1"/>
</dbReference>
<sequence>MYFYHLYGFILSSTLDFPQLLEVSKDNTAGKLNADIYIREMPEDEHLTTKDKHARYGVGHQRSWLSNRTGDFLIRNGKEILYRAVEGANLWYLRSYLLGYVMAMLLHQRSMFAVHCSAVIQDGEATLITGESGSGKSTLTAQFLAHGAKLAADDIAAVKCAGKNSICYPAFPYQKLVRDAALAHGYDLSRLLYINETKDKFLVPMHKKFEPLPHPVKQMIYLAPATVKEIQIRRLSGLEQLYAFQNSQFLHSLPGEWETEGGFLQLSLQAAATFPIYLVLRPQDGSTEAEETYRKICAN</sequence>
<dbReference type="SUPFAM" id="SSF53795">
    <property type="entry name" value="PEP carboxykinase-like"/>
    <property type="match status" value="1"/>
</dbReference>
<dbReference type="EMBL" id="CM001487">
    <property type="protein sequence ID" value="EIM58215.1"/>
    <property type="molecule type" value="Genomic_DNA"/>
</dbReference>
<accession>I5AWP2</accession>
<reference evidence="1 2" key="1">
    <citation type="submission" date="2010-08" db="EMBL/GenBank/DDBJ databases">
        <authorList>
            <consortium name="US DOE Joint Genome Institute (JGI-PGF)"/>
            <person name="Lucas S."/>
            <person name="Copeland A."/>
            <person name="Lapidus A."/>
            <person name="Cheng J.-F."/>
            <person name="Bruce D."/>
            <person name="Goodwin L."/>
            <person name="Pitluck S."/>
            <person name="Land M.L."/>
            <person name="Hauser L."/>
            <person name="Chang Y.-J."/>
            <person name="Anderson I.J."/>
            <person name="Johnson E."/>
            <person name="Mulhopadhyay B."/>
            <person name="Kyrpides N."/>
            <person name="Woyke T.J."/>
        </authorList>
    </citation>
    <scope>NUCLEOTIDE SEQUENCE [LARGE SCALE GENOMIC DNA]</scope>
    <source>
        <strain evidence="1 2">6</strain>
    </source>
</reference>
<dbReference type="GO" id="GO:0016301">
    <property type="term" value="F:kinase activity"/>
    <property type="evidence" value="ECO:0007669"/>
    <property type="project" value="UniProtKB-KW"/>
</dbReference>
<evidence type="ECO:0000313" key="2">
    <source>
        <dbReference type="Proteomes" id="UP000005753"/>
    </source>
</evidence>
<dbReference type="OrthoDB" id="5430844at2"/>
<gene>
    <name evidence="1" type="ORF">EubceDRAFT1_2491</name>
</gene>
<keyword evidence="1" id="KW-0808">Transferase</keyword>
<dbReference type="InterPro" id="IPR027417">
    <property type="entry name" value="P-loop_NTPase"/>
</dbReference>
<name>I5AWP2_EUBC6</name>
<dbReference type="AlphaFoldDB" id="I5AWP2"/>
<keyword evidence="1" id="KW-0418">Kinase</keyword>
<keyword evidence="2" id="KW-1185">Reference proteome</keyword>
<dbReference type="HOGENOM" id="CLU_073290_1_0_9"/>
<reference evidence="1 2" key="2">
    <citation type="submission" date="2012-02" db="EMBL/GenBank/DDBJ databases">
        <title>Improved High-Quality Draft sequence of Eubacterium cellulosolvens 6.</title>
        <authorList>
            <consortium name="US DOE Joint Genome Institute"/>
            <person name="Lucas S."/>
            <person name="Han J."/>
            <person name="Lapidus A."/>
            <person name="Cheng J.-F."/>
            <person name="Goodwin L."/>
            <person name="Pitluck S."/>
            <person name="Peters L."/>
            <person name="Mikhailova N."/>
            <person name="Gu W."/>
            <person name="Detter J.C."/>
            <person name="Han C."/>
            <person name="Tapia R."/>
            <person name="Land M."/>
            <person name="Hauser L."/>
            <person name="Kyrpides N."/>
            <person name="Ivanova N."/>
            <person name="Pagani I."/>
            <person name="Johnson E."/>
            <person name="Mukhopadhyay B."/>
            <person name="Anderson I."/>
            <person name="Woyke T."/>
        </authorList>
    </citation>
    <scope>NUCLEOTIDE SEQUENCE [LARGE SCALE GENOMIC DNA]</scope>
    <source>
        <strain evidence="1 2">6</strain>
    </source>
</reference>
<protein>
    <submittedName>
        <fullName evidence="1">Serine kinase of the HPr protein, regulates carbohydrate metabolism</fullName>
    </submittedName>
</protein>
<dbReference type="STRING" id="633697.EubceDRAFT1_2491"/>
<organism evidence="1 2">
    <name type="scientific">Eubacterium cellulosolvens (strain ATCC 43171 / JCM 9499 / 6)</name>
    <name type="common">Cillobacterium cellulosolvens</name>
    <dbReference type="NCBI Taxonomy" id="633697"/>
    <lineage>
        <taxon>Bacteria</taxon>
        <taxon>Bacillati</taxon>
        <taxon>Bacillota</taxon>
        <taxon>Clostridia</taxon>
        <taxon>Eubacteriales</taxon>
        <taxon>Eubacteriaceae</taxon>
        <taxon>Eubacterium</taxon>
    </lineage>
</organism>
<evidence type="ECO:0000313" key="1">
    <source>
        <dbReference type="EMBL" id="EIM58215.1"/>
    </source>
</evidence>